<accession>A0A327RGD4</accession>
<dbReference type="PANTHER" id="PTHR42693:SF53">
    <property type="entry name" value="ENDO-4-O-SULFATASE"/>
    <property type="match status" value="1"/>
</dbReference>
<dbReference type="InterPro" id="IPR000917">
    <property type="entry name" value="Sulfatase_N"/>
</dbReference>
<dbReference type="GO" id="GO:0046872">
    <property type="term" value="F:metal ion binding"/>
    <property type="evidence" value="ECO:0007669"/>
    <property type="project" value="UniProtKB-KW"/>
</dbReference>
<dbReference type="PROSITE" id="PS51257">
    <property type="entry name" value="PROKAR_LIPOPROTEIN"/>
    <property type="match status" value="1"/>
</dbReference>
<feature type="domain" description="Sulfatase N-terminal" evidence="5">
    <location>
        <begin position="36"/>
        <end position="104"/>
    </location>
</feature>
<dbReference type="OrthoDB" id="9766107at2"/>
<dbReference type="InterPro" id="IPR050738">
    <property type="entry name" value="Sulfatase"/>
</dbReference>
<dbReference type="GO" id="GO:0004065">
    <property type="term" value="F:arylsulfatase activity"/>
    <property type="evidence" value="ECO:0007669"/>
    <property type="project" value="TreeGrafter"/>
</dbReference>
<gene>
    <name evidence="6" type="ORF">LV92_00663</name>
</gene>
<evidence type="ECO:0000256" key="1">
    <source>
        <dbReference type="ARBA" id="ARBA00008779"/>
    </source>
</evidence>
<comment type="similarity">
    <text evidence="1">Belongs to the sulfatase family.</text>
</comment>
<keyword evidence="4" id="KW-0106">Calcium</keyword>
<dbReference type="InterPro" id="IPR017850">
    <property type="entry name" value="Alkaline_phosphatase_core_sf"/>
</dbReference>
<dbReference type="Gene3D" id="3.40.720.10">
    <property type="entry name" value="Alkaline Phosphatase, subunit A"/>
    <property type="match status" value="1"/>
</dbReference>
<reference evidence="6 7" key="1">
    <citation type="submission" date="2018-06" db="EMBL/GenBank/DDBJ databases">
        <title>Genomic Encyclopedia of Archaeal and Bacterial Type Strains, Phase II (KMG-II): from individual species to whole genera.</title>
        <authorList>
            <person name="Goeker M."/>
        </authorList>
    </citation>
    <scope>NUCLEOTIDE SEQUENCE [LARGE SCALE GENOMIC DNA]</scope>
    <source>
        <strain evidence="6 7">DSM 23522</strain>
    </source>
</reference>
<dbReference type="PROSITE" id="PS00523">
    <property type="entry name" value="SULFATASE_1"/>
    <property type="match status" value="1"/>
</dbReference>
<dbReference type="AlphaFoldDB" id="A0A327RGD4"/>
<comment type="caution">
    <text evidence="6">The sequence shown here is derived from an EMBL/GenBank/DDBJ whole genome shotgun (WGS) entry which is preliminary data.</text>
</comment>
<dbReference type="InterPro" id="IPR024607">
    <property type="entry name" value="Sulfatase_CS"/>
</dbReference>
<dbReference type="Pfam" id="PF00884">
    <property type="entry name" value="Sulfatase"/>
    <property type="match status" value="1"/>
</dbReference>
<evidence type="ECO:0000313" key="7">
    <source>
        <dbReference type="Proteomes" id="UP000249696"/>
    </source>
</evidence>
<keyword evidence="7" id="KW-1185">Reference proteome</keyword>
<dbReference type="PANTHER" id="PTHR42693">
    <property type="entry name" value="ARYLSULFATASE FAMILY MEMBER"/>
    <property type="match status" value="1"/>
</dbReference>
<dbReference type="SUPFAM" id="SSF53649">
    <property type="entry name" value="Alkaline phosphatase-like"/>
    <property type="match status" value="1"/>
</dbReference>
<evidence type="ECO:0000256" key="2">
    <source>
        <dbReference type="ARBA" id="ARBA00022723"/>
    </source>
</evidence>
<protein>
    <submittedName>
        <fullName evidence="6">Sulfatase-like protein</fullName>
    </submittedName>
</protein>
<keyword evidence="2" id="KW-0479">Metal-binding</keyword>
<name>A0A327RGD4_9FLAO</name>
<evidence type="ECO:0000256" key="3">
    <source>
        <dbReference type="ARBA" id="ARBA00022801"/>
    </source>
</evidence>
<evidence type="ECO:0000259" key="5">
    <source>
        <dbReference type="Pfam" id="PF00884"/>
    </source>
</evidence>
<dbReference type="EMBL" id="QLLN01000001">
    <property type="protein sequence ID" value="RAJ15959.1"/>
    <property type="molecule type" value="Genomic_DNA"/>
</dbReference>
<evidence type="ECO:0000256" key="4">
    <source>
        <dbReference type="ARBA" id="ARBA00022837"/>
    </source>
</evidence>
<proteinExistence type="inferred from homology"/>
<dbReference type="Proteomes" id="UP000249696">
    <property type="component" value="Unassembled WGS sequence"/>
</dbReference>
<evidence type="ECO:0000313" key="6">
    <source>
        <dbReference type="EMBL" id="RAJ15959.1"/>
    </source>
</evidence>
<keyword evidence="3" id="KW-0378">Hydrolase</keyword>
<organism evidence="6 7">
    <name type="scientific">Arenibacter echinorum</name>
    <dbReference type="NCBI Taxonomy" id="440515"/>
    <lineage>
        <taxon>Bacteria</taxon>
        <taxon>Pseudomonadati</taxon>
        <taxon>Bacteroidota</taxon>
        <taxon>Flavobacteriia</taxon>
        <taxon>Flavobacteriales</taxon>
        <taxon>Flavobacteriaceae</taxon>
        <taxon>Arenibacter</taxon>
    </lineage>
</organism>
<sequence length="111" mass="12310">MRKLKYILIVLSFGLILLSCMEVAKSDVSKSEHKKPNIILIMTDDQGYGDLASLGSPYVKTPNLDKFYNESVRFTDFHVDPSCSPTRSALLTGNYSARAGVWHTIGGRSLL</sequence>